<evidence type="ECO:0000313" key="4">
    <source>
        <dbReference type="Proteomes" id="UP000092661"/>
    </source>
</evidence>
<reference evidence="1" key="3">
    <citation type="submission" date="2016-10" db="EMBL/GenBank/DDBJ databases">
        <authorList>
            <person name="See-Too W.S."/>
        </authorList>
    </citation>
    <scope>NUCLEOTIDE SEQUENCE</scope>
    <source>
        <strain evidence="1">DSM 14505</strain>
    </source>
</reference>
<evidence type="ECO:0000313" key="1">
    <source>
        <dbReference type="EMBL" id="ANU08929.1"/>
    </source>
</evidence>
<reference evidence="2 3" key="1">
    <citation type="journal article" date="2012" name="J. Bacteriol.">
        <title>Genome Sequence of the Antarctic Psychrophile Bacterium Planococcus antarcticus DSM 14505.</title>
        <authorList>
            <person name="Margolles A."/>
            <person name="Gueimonde M."/>
            <person name="Sanchez B."/>
        </authorList>
    </citation>
    <scope>NUCLEOTIDE SEQUENCE [LARGE SCALE GENOMIC DNA]</scope>
    <source>
        <strain evidence="2 3">DSM 14505</strain>
    </source>
</reference>
<organism evidence="2 3">
    <name type="scientific">Planococcus antarcticus DSM 14505</name>
    <dbReference type="NCBI Taxonomy" id="1185653"/>
    <lineage>
        <taxon>Bacteria</taxon>
        <taxon>Bacillati</taxon>
        <taxon>Bacillota</taxon>
        <taxon>Bacilli</taxon>
        <taxon>Bacillales</taxon>
        <taxon>Caryophanaceae</taxon>
        <taxon>Planococcus</taxon>
    </lineage>
</organism>
<dbReference type="Proteomes" id="UP000004725">
    <property type="component" value="Unassembled WGS sequence"/>
</dbReference>
<proteinExistence type="predicted"/>
<dbReference type="EMBL" id="CP016534">
    <property type="protein sequence ID" value="ANU08929.1"/>
    <property type="molecule type" value="Genomic_DNA"/>
</dbReference>
<reference evidence="4" key="2">
    <citation type="submission" date="2016-07" db="EMBL/GenBank/DDBJ databases">
        <authorList>
            <person name="See-Too W.S."/>
        </authorList>
    </citation>
    <scope>NUCLEOTIDE SEQUENCE [LARGE SCALE GENOMIC DNA]</scope>
    <source>
        <strain evidence="4">DSM 14505</strain>
    </source>
</reference>
<keyword evidence="4" id="KW-1185">Reference proteome</keyword>
<gene>
    <name evidence="2" type="ORF">A1A1_10331</name>
    <name evidence="1" type="ORF">BBH88_00550</name>
</gene>
<dbReference type="RefSeq" id="WP_006830047.1">
    <property type="nucleotide sequence ID" value="NZ_AJYB01000028.1"/>
</dbReference>
<sequence>MDIKHIEQTFSEVSKTTGWAVDKRIALAVTNIYLSRGQGYDEKNMRQQLIPSKRMRDGLRLCVPICFM</sequence>
<dbReference type="Proteomes" id="UP000092661">
    <property type="component" value="Chromosome"/>
</dbReference>
<dbReference type="EMBL" id="AJYB01000028">
    <property type="protein sequence ID" value="EIM06540.1"/>
    <property type="molecule type" value="Genomic_DNA"/>
</dbReference>
<evidence type="ECO:0000313" key="3">
    <source>
        <dbReference type="Proteomes" id="UP000004725"/>
    </source>
</evidence>
<accession>A0A1C7DBQ7</accession>
<dbReference type="KEGG" id="pana:BBH88_00550"/>
<dbReference type="OrthoDB" id="1778393at2"/>
<evidence type="ECO:0000313" key="2">
    <source>
        <dbReference type="EMBL" id="EIM06540.1"/>
    </source>
</evidence>
<name>A0A1C7DBQ7_9BACL</name>
<protein>
    <submittedName>
        <fullName evidence="2">Uncharacterized protein</fullName>
    </submittedName>
</protein>
<dbReference type="AlphaFoldDB" id="A0A1C7DBQ7"/>